<dbReference type="AlphaFoldDB" id="A0A3B0MPF7"/>
<protein>
    <submittedName>
        <fullName evidence="4">Conserved Theileria-specific sub-telomeric protein, SVSP family</fullName>
    </submittedName>
</protein>
<dbReference type="VEuPathDB" id="PiroplasmaDB:TA19060"/>
<evidence type="ECO:0000256" key="2">
    <source>
        <dbReference type="SAM" id="SignalP"/>
    </source>
</evidence>
<organism evidence="4">
    <name type="scientific">Theileria annulata</name>
    <dbReference type="NCBI Taxonomy" id="5874"/>
    <lineage>
        <taxon>Eukaryota</taxon>
        <taxon>Sar</taxon>
        <taxon>Alveolata</taxon>
        <taxon>Apicomplexa</taxon>
        <taxon>Aconoidasida</taxon>
        <taxon>Piroplasmida</taxon>
        <taxon>Theileriidae</taxon>
        <taxon>Theileria</taxon>
    </lineage>
</organism>
<feature type="signal peptide" evidence="2">
    <location>
        <begin position="1"/>
        <end position="22"/>
    </location>
</feature>
<reference evidence="4" key="1">
    <citation type="submission" date="2018-07" db="EMBL/GenBank/DDBJ databases">
        <authorList>
            <person name="Quirk P.G."/>
            <person name="Krulwich T.A."/>
        </authorList>
    </citation>
    <scope>NUCLEOTIDE SEQUENCE</scope>
    <source>
        <strain evidence="4">Anand</strain>
    </source>
</reference>
<keyword evidence="2" id="KW-0732">Signal</keyword>
<evidence type="ECO:0000256" key="1">
    <source>
        <dbReference type="SAM" id="MobiDB-lite"/>
    </source>
</evidence>
<evidence type="ECO:0000313" key="4">
    <source>
        <dbReference type="EMBL" id="SVP89380.1"/>
    </source>
</evidence>
<dbReference type="EMBL" id="UIVT01000001">
    <property type="protein sequence ID" value="SVP88200.1"/>
    <property type="molecule type" value="Genomic_DNA"/>
</dbReference>
<evidence type="ECO:0000313" key="3">
    <source>
        <dbReference type="EMBL" id="SVP88200.1"/>
    </source>
</evidence>
<feature type="region of interest" description="Disordered" evidence="1">
    <location>
        <begin position="24"/>
        <end position="43"/>
    </location>
</feature>
<sequence length="352" mass="41637">MNKYFRYIYILLIIILIGSVKSSDKLPSPDDEQGDDSDEDINFDTVVRELETLIEEKDHETSGESIVSDNLMQHGLGQITGSGYTEQPPRQPQPQPQDQSEYPQDERKEEKDDEYFDENYFDENYFDERGRYVEGFKREWSLIKPQIPVLPFTLFLKRNSDGDLIPMNKSDLRLKTESEYYIKVEFVENCSKIFHNKQFLWSKKEGHPYPVGLVYKKVYKLYNIILYNRILSFKFNELKWKMKVFNIPNNISFYSQDEGDNYVKMTAENYDVELCASDIFKFLFLNNINCTMIMMDDEVVFKKGSDKSIIKYVTYGLVLNSFRLFFNTKVIDCINDTGIWTCHICKTNKSRR</sequence>
<feature type="compositionally biased region" description="Acidic residues" evidence="1">
    <location>
        <begin position="29"/>
        <end position="42"/>
    </location>
</feature>
<proteinExistence type="predicted"/>
<dbReference type="EMBL" id="UIVS01000001">
    <property type="protein sequence ID" value="SVP89380.1"/>
    <property type="molecule type" value="Genomic_DNA"/>
</dbReference>
<feature type="region of interest" description="Disordered" evidence="1">
    <location>
        <begin position="77"/>
        <end position="114"/>
    </location>
</feature>
<feature type="chain" id="PRO_5036335376" evidence="2">
    <location>
        <begin position="23"/>
        <end position="352"/>
    </location>
</feature>
<gene>
    <name evidence="3" type="ORF">TAT_000007100</name>
    <name evidence="4" type="ORF">TAV_000006900</name>
</gene>
<accession>A0A3B0MPF7</accession>
<name>A0A3B0MPF7_THEAN</name>